<sequence length="182" mass="19977">MGPYLDRERSTSPSSNWQETLHGTAALRRTASTEKNNGSSRSHAACRLRIVNPSADVVEDGYLYLIDLAGSETARDIAEHGADRMKETREINISLSILKDCIRSITDANSSRSSKKPYVPFRQSTLTKTLKNVFDPSSNRKCKTGVLACIDPSFLDTVATKNTLRYAEMLLAAAPPTNRSPG</sequence>
<accession>A0A9W9VDK4</accession>
<evidence type="ECO:0000256" key="2">
    <source>
        <dbReference type="SAM" id="MobiDB-lite"/>
    </source>
</evidence>
<reference evidence="4" key="1">
    <citation type="submission" date="2022-12" db="EMBL/GenBank/DDBJ databases">
        <authorList>
            <person name="Petersen C."/>
        </authorList>
    </citation>
    <scope>NUCLEOTIDE SEQUENCE</scope>
    <source>
        <strain evidence="4">IBT 29677</strain>
    </source>
</reference>
<comment type="caution">
    <text evidence="1">Lacks conserved residue(s) required for the propagation of feature annotation.</text>
</comment>
<dbReference type="GO" id="GO:0005524">
    <property type="term" value="F:ATP binding"/>
    <property type="evidence" value="ECO:0007669"/>
    <property type="project" value="InterPro"/>
</dbReference>
<dbReference type="InterPro" id="IPR027640">
    <property type="entry name" value="Kinesin-like_fam"/>
</dbReference>
<dbReference type="InterPro" id="IPR027417">
    <property type="entry name" value="P-loop_NTPase"/>
</dbReference>
<evidence type="ECO:0000313" key="5">
    <source>
        <dbReference type="Proteomes" id="UP001147747"/>
    </source>
</evidence>
<dbReference type="GO" id="GO:0005874">
    <property type="term" value="C:microtubule"/>
    <property type="evidence" value="ECO:0007669"/>
    <property type="project" value="TreeGrafter"/>
</dbReference>
<evidence type="ECO:0000313" key="4">
    <source>
        <dbReference type="EMBL" id="KAJ5376824.1"/>
    </source>
</evidence>
<feature type="compositionally biased region" description="Basic and acidic residues" evidence="2">
    <location>
        <begin position="1"/>
        <end position="10"/>
    </location>
</feature>
<dbReference type="SUPFAM" id="SSF52540">
    <property type="entry name" value="P-loop containing nucleoside triphosphate hydrolases"/>
    <property type="match status" value="1"/>
</dbReference>
<dbReference type="GO" id="GO:0007018">
    <property type="term" value="P:microtubule-based movement"/>
    <property type="evidence" value="ECO:0007669"/>
    <property type="project" value="InterPro"/>
</dbReference>
<dbReference type="Gene3D" id="3.40.850.10">
    <property type="entry name" value="Kinesin motor domain"/>
    <property type="match status" value="1"/>
</dbReference>
<dbReference type="PANTHER" id="PTHR24115:SF0">
    <property type="entry name" value="FI21273P1-RELATED"/>
    <property type="match status" value="1"/>
</dbReference>
<evidence type="ECO:0000256" key="1">
    <source>
        <dbReference type="PROSITE-ProRule" id="PRU00283"/>
    </source>
</evidence>
<feature type="domain" description="Kinesin motor" evidence="3">
    <location>
        <begin position="1"/>
        <end position="173"/>
    </location>
</feature>
<feature type="compositionally biased region" description="Polar residues" evidence="2">
    <location>
        <begin position="11"/>
        <end position="21"/>
    </location>
</feature>
<dbReference type="InterPro" id="IPR001752">
    <property type="entry name" value="Kinesin_motor_dom"/>
</dbReference>
<keyword evidence="5" id="KW-1185">Reference proteome</keyword>
<dbReference type="GO" id="GO:0005871">
    <property type="term" value="C:kinesin complex"/>
    <property type="evidence" value="ECO:0007669"/>
    <property type="project" value="TreeGrafter"/>
</dbReference>
<dbReference type="Pfam" id="PF00225">
    <property type="entry name" value="Kinesin"/>
    <property type="match status" value="1"/>
</dbReference>
<reference evidence="4" key="2">
    <citation type="journal article" date="2023" name="IMA Fungus">
        <title>Comparative genomic study of the Penicillium genus elucidates a diverse pangenome and 15 lateral gene transfer events.</title>
        <authorList>
            <person name="Petersen C."/>
            <person name="Sorensen T."/>
            <person name="Nielsen M.R."/>
            <person name="Sondergaard T.E."/>
            <person name="Sorensen J.L."/>
            <person name="Fitzpatrick D.A."/>
            <person name="Frisvad J.C."/>
            <person name="Nielsen K.L."/>
        </authorList>
    </citation>
    <scope>NUCLEOTIDE SEQUENCE</scope>
    <source>
        <strain evidence="4">IBT 29677</strain>
    </source>
</reference>
<dbReference type="EMBL" id="JAPZBU010000012">
    <property type="protein sequence ID" value="KAJ5376824.1"/>
    <property type="molecule type" value="Genomic_DNA"/>
</dbReference>
<gene>
    <name evidence="4" type="ORF">N7509_013710</name>
</gene>
<dbReference type="InterPro" id="IPR036961">
    <property type="entry name" value="Kinesin_motor_dom_sf"/>
</dbReference>
<dbReference type="SMART" id="SM00129">
    <property type="entry name" value="KISc"/>
    <property type="match status" value="1"/>
</dbReference>
<evidence type="ECO:0000259" key="3">
    <source>
        <dbReference type="PROSITE" id="PS50067"/>
    </source>
</evidence>
<dbReference type="GO" id="GO:0008017">
    <property type="term" value="F:microtubule binding"/>
    <property type="evidence" value="ECO:0007669"/>
    <property type="project" value="InterPro"/>
</dbReference>
<dbReference type="GO" id="GO:0005819">
    <property type="term" value="C:spindle"/>
    <property type="evidence" value="ECO:0007669"/>
    <property type="project" value="TreeGrafter"/>
</dbReference>
<dbReference type="GeneID" id="81377327"/>
<dbReference type="PROSITE" id="PS50067">
    <property type="entry name" value="KINESIN_MOTOR_2"/>
    <property type="match status" value="1"/>
</dbReference>
<keyword evidence="4" id="KW-0378">Hydrolase</keyword>
<dbReference type="PANTHER" id="PTHR24115">
    <property type="entry name" value="KINESIN-RELATED"/>
    <property type="match status" value="1"/>
</dbReference>
<name>A0A9W9VDK4_9EURO</name>
<organism evidence="4 5">
    <name type="scientific">Penicillium cosmopolitanum</name>
    <dbReference type="NCBI Taxonomy" id="1131564"/>
    <lineage>
        <taxon>Eukaryota</taxon>
        <taxon>Fungi</taxon>
        <taxon>Dikarya</taxon>
        <taxon>Ascomycota</taxon>
        <taxon>Pezizomycotina</taxon>
        <taxon>Eurotiomycetes</taxon>
        <taxon>Eurotiomycetidae</taxon>
        <taxon>Eurotiales</taxon>
        <taxon>Aspergillaceae</taxon>
        <taxon>Penicillium</taxon>
    </lineage>
</organism>
<dbReference type="OrthoDB" id="3176171at2759"/>
<comment type="caution">
    <text evidence="4">The sequence shown here is derived from an EMBL/GenBank/DDBJ whole genome shotgun (WGS) entry which is preliminary data.</text>
</comment>
<proteinExistence type="inferred from homology"/>
<protein>
    <submittedName>
        <fullName evidence="4">P-loop containing nucleoside triphosphate hydrolase protein</fullName>
    </submittedName>
</protein>
<comment type="similarity">
    <text evidence="1">Belongs to the TRAFAC class myosin-kinesin ATPase superfamily. Kinesin family.</text>
</comment>
<dbReference type="AlphaFoldDB" id="A0A9W9VDK4"/>
<feature type="region of interest" description="Disordered" evidence="2">
    <location>
        <begin position="1"/>
        <end position="21"/>
    </location>
</feature>
<dbReference type="RefSeq" id="XP_056481854.1">
    <property type="nucleotide sequence ID" value="XM_056638347.1"/>
</dbReference>
<dbReference type="GO" id="GO:0016887">
    <property type="term" value="F:ATP hydrolysis activity"/>
    <property type="evidence" value="ECO:0007669"/>
    <property type="project" value="TreeGrafter"/>
</dbReference>
<dbReference type="PRINTS" id="PR00380">
    <property type="entry name" value="KINESINHEAVY"/>
</dbReference>
<dbReference type="GO" id="GO:0003777">
    <property type="term" value="F:microtubule motor activity"/>
    <property type="evidence" value="ECO:0007669"/>
    <property type="project" value="InterPro"/>
</dbReference>
<dbReference type="Proteomes" id="UP001147747">
    <property type="component" value="Unassembled WGS sequence"/>
</dbReference>